<accession>A0AAD5MT19</accession>
<comment type="caution">
    <text evidence="1">The sequence shown here is derived from an EMBL/GenBank/DDBJ whole genome shotgun (WGS) entry which is preliminary data.</text>
</comment>
<proteinExistence type="predicted"/>
<reference evidence="1" key="1">
    <citation type="submission" date="2021-06" db="EMBL/GenBank/DDBJ databases">
        <title>Parelaphostrongylus tenuis whole genome reference sequence.</title>
        <authorList>
            <person name="Garwood T.J."/>
            <person name="Larsen P.A."/>
            <person name="Fountain-Jones N.M."/>
            <person name="Garbe J.R."/>
            <person name="Macchietto M.G."/>
            <person name="Kania S.A."/>
            <person name="Gerhold R.W."/>
            <person name="Richards J.E."/>
            <person name="Wolf T.M."/>
        </authorList>
    </citation>
    <scope>NUCLEOTIDE SEQUENCE</scope>
    <source>
        <strain evidence="1">MNPRO001-30</strain>
        <tissue evidence="1">Meninges</tissue>
    </source>
</reference>
<gene>
    <name evidence="1" type="ORF">KIN20_024147</name>
</gene>
<organism evidence="1 2">
    <name type="scientific">Parelaphostrongylus tenuis</name>
    <name type="common">Meningeal worm</name>
    <dbReference type="NCBI Taxonomy" id="148309"/>
    <lineage>
        <taxon>Eukaryota</taxon>
        <taxon>Metazoa</taxon>
        <taxon>Ecdysozoa</taxon>
        <taxon>Nematoda</taxon>
        <taxon>Chromadorea</taxon>
        <taxon>Rhabditida</taxon>
        <taxon>Rhabditina</taxon>
        <taxon>Rhabditomorpha</taxon>
        <taxon>Strongyloidea</taxon>
        <taxon>Metastrongylidae</taxon>
        <taxon>Parelaphostrongylus</taxon>
    </lineage>
</organism>
<protein>
    <submittedName>
        <fullName evidence="1">Uncharacterized protein</fullName>
    </submittedName>
</protein>
<dbReference type="AlphaFoldDB" id="A0AAD5MT19"/>
<dbReference type="EMBL" id="JAHQIW010004875">
    <property type="protein sequence ID" value="KAJ1364127.1"/>
    <property type="molecule type" value="Genomic_DNA"/>
</dbReference>
<dbReference type="Proteomes" id="UP001196413">
    <property type="component" value="Unassembled WGS sequence"/>
</dbReference>
<evidence type="ECO:0000313" key="2">
    <source>
        <dbReference type="Proteomes" id="UP001196413"/>
    </source>
</evidence>
<keyword evidence="2" id="KW-1185">Reference proteome</keyword>
<evidence type="ECO:0000313" key="1">
    <source>
        <dbReference type="EMBL" id="KAJ1364127.1"/>
    </source>
</evidence>
<name>A0AAD5MT19_PARTN</name>
<sequence length="60" mass="6937">MWRGERGQPPTRIKYDHEEMLPYAHSPYAMLQPDCVGDIALNISNILCSFPHRHGIDNFP</sequence>